<evidence type="ECO:0000256" key="2">
    <source>
        <dbReference type="ARBA" id="ARBA00022527"/>
    </source>
</evidence>
<feature type="region of interest" description="Disordered" evidence="9">
    <location>
        <begin position="31"/>
        <end position="55"/>
    </location>
</feature>
<sequence>MTAPQACGRPGCDGTIDGGWCDTCGLAPVTDPATGSSKAPSTPPAAASGGQPCGRPGCDGTIDGGWCDTCGLAPDTAPDTGPSTAAASGPSTAPSSRPTSWSTSTGGSRPSRRGSGRTTTGTARSRLGAGLVDVPAVPRVDPASALLTDPQVPEDKRFCSTCHKPVGRSKDGRPGRTEGFCPHDGTRFSFTPKLRSGTVVAGQYEVQGCLAHGGLGWIYLATDLNVDNRWVVLKGLLDSGDAHAMAAAVAERRFLAQVNHPNIVTIHNFVQHPDDDGTPVGYIVMEYVGGSSLKQLMEARRRLDRTLEPMPVPRAIAYMLEMLPALGYLHANGLAYCDFKPENVIQYDRQLKLIDLGAVIRFDDLTSAVYGTIGYQAPEIGDEAVPDNGPSVSSDLHTVGRTLAVLALGIPPARRGVPTPLPDPGEHPVLARHESFHRLLLRATDPDPLRRFESADEMAEQLGGVLREVLATDRAEGIDDESGEHRHGPLPPAVSTVFGPPRGTFAPGLLVGSVPDAADAATDADTGADTEPGRPEPRRVAALLPVPLVERDDPAAGLLAASAPSTPADVERVIAAAPKSSRALQLALVRAHLDASEPGTATTVLDALAVEDADDWRLDWFRGVAALVEGRVDAACAAFDTVYSTLPGEAAPKLALAAATECARRDEPAGRYYALVARPDPGVADAAFGLARVRVRAGDRAGALAALDAVPDTSSGYVVAQLAAVEVMLSRRFDADPGEDDLRSAAARVEGLRLDAATAQRVRIRLFEEAVELAPNGAGGAPLLDCPWNERSLRLALEASLRTSARLASDPAQRVVLVNRANAVRPRTWV</sequence>
<dbReference type="Pfam" id="PF00069">
    <property type="entry name" value="Pkinase"/>
    <property type="match status" value="1"/>
</dbReference>
<dbReference type="InterPro" id="IPR031634">
    <property type="entry name" value="PknG_rubred"/>
</dbReference>
<dbReference type="CDD" id="cd14014">
    <property type="entry name" value="STKc_PknB_like"/>
    <property type="match status" value="1"/>
</dbReference>
<comment type="caution">
    <text evidence="11">The sequence shown here is derived from an EMBL/GenBank/DDBJ whole genome shotgun (WGS) entry which is preliminary data.</text>
</comment>
<dbReference type="RefSeq" id="WP_142100763.1">
    <property type="nucleotide sequence ID" value="NZ_VFPH01000001.1"/>
</dbReference>
<keyword evidence="12" id="KW-1185">Reference proteome</keyword>
<evidence type="ECO:0000256" key="1">
    <source>
        <dbReference type="ARBA" id="ARBA00012513"/>
    </source>
</evidence>
<dbReference type="OrthoDB" id="137117at2"/>
<feature type="compositionally biased region" description="Low complexity" evidence="9">
    <location>
        <begin position="32"/>
        <end position="50"/>
    </location>
</feature>
<evidence type="ECO:0000256" key="6">
    <source>
        <dbReference type="ARBA" id="ARBA00022840"/>
    </source>
</evidence>
<dbReference type="Gene3D" id="1.10.510.10">
    <property type="entry name" value="Transferase(Phosphotransferase) domain 1"/>
    <property type="match status" value="1"/>
</dbReference>
<dbReference type="Gene3D" id="3.30.200.20">
    <property type="entry name" value="Phosphorylase Kinase, domain 1"/>
    <property type="match status" value="1"/>
</dbReference>
<dbReference type="InterPro" id="IPR000719">
    <property type="entry name" value="Prot_kinase_dom"/>
</dbReference>
<evidence type="ECO:0000256" key="7">
    <source>
        <dbReference type="ARBA" id="ARBA00047899"/>
    </source>
</evidence>
<dbReference type="EMBL" id="VFPH01000001">
    <property type="protein sequence ID" value="TQM45273.1"/>
    <property type="molecule type" value="Genomic_DNA"/>
</dbReference>
<evidence type="ECO:0000256" key="3">
    <source>
        <dbReference type="ARBA" id="ARBA00022679"/>
    </source>
</evidence>
<keyword evidence="2" id="KW-0723">Serine/threonine-protein kinase</keyword>
<evidence type="ECO:0000256" key="4">
    <source>
        <dbReference type="ARBA" id="ARBA00022741"/>
    </source>
</evidence>
<reference evidence="11 12" key="1">
    <citation type="submission" date="2019-06" db="EMBL/GenBank/DDBJ databases">
        <title>Sequencing the genomes of 1000 actinobacteria strains.</title>
        <authorList>
            <person name="Klenk H.-P."/>
        </authorList>
    </citation>
    <scope>NUCLEOTIDE SEQUENCE [LARGE SCALE GENOMIC DNA]</scope>
    <source>
        <strain evidence="11 12">DSM 45511</strain>
    </source>
</reference>
<dbReference type="Pfam" id="PF16918">
    <property type="entry name" value="PknG_TPR"/>
    <property type="match status" value="1"/>
</dbReference>
<dbReference type="GO" id="GO:0005524">
    <property type="term" value="F:ATP binding"/>
    <property type="evidence" value="ECO:0007669"/>
    <property type="project" value="UniProtKB-KW"/>
</dbReference>
<feature type="compositionally biased region" description="Low complexity" evidence="9">
    <location>
        <begin position="116"/>
        <end position="130"/>
    </location>
</feature>
<dbReference type="PANTHER" id="PTHR24363:SF0">
    <property type="entry name" value="SERINE_THREONINE KINASE LIKE DOMAIN CONTAINING 1"/>
    <property type="match status" value="1"/>
</dbReference>
<feature type="compositionally biased region" description="Low complexity" evidence="9">
    <location>
        <begin position="80"/>
        <end position="109"/>
    </location>
</feature>
<comment type="catalytic activity">
    <reaction evidence="8">
        <text>L-seryl-[protein] + ATP = O-phospho-L-seryl-[protein] + ADP + H(+)</text>
        <dbReference type="Rhea" id="RHEA:17989"/>
        <dbReference type="Rhea" id="RHEA-COMP:9863"/>
        <dbReference type="Rhea" id="RHEA-COMP:11604"/>
        <dbReference type="ChEBI" id="CHEBI:15378"/>
        <dbReference type="ChEBI" id="CHEBI:29999"/>
        <dbReference type="ChEBI" id="CHEBI:30616"/>
        <dbReference type="ChEBI" id="CHEBI:83421"/>
        <dbReference type="ChEBI" id="CHEBI:456216"/>
        <dbReference type="EC" id="2.7.11.1"/>
    </reaction>
</comment>
<feature type="domain" description="Protein kinase" evidence="10">
    <location>
        <begin position="204"/>
        <end position="470"/>
    </location>
</feature>
<dbReference type="Pfam" id="PF16919">
    <property type="entry name" value="PknG_rubred"/>
    <property type="match status" value="1"/>
</dbReference>
<dbReference type="GO" id="GO:0004674">
    <property type="term" value="F:protein serine/threonine kinase activity"/>
    <property type="evidence" value="ECO:0007669"/>
    <property type="project" value="UniProtKB-KW"/>
</dbReference>
<dbReference type="Proteomes" id="UP000319818">
    <property type="component" value="Unassembled WGS sequence"/>
</dbReference>
<dbReference type="SUPFAM" id="SSF48452">
    <property type="entry name" value="TPR-like"/>
    <property type="match status" value="1"/>
</dbReference>
<evidence type="ECO:0000313" key="12">
    <source>
        <dbReference type="Proteomes" id="UP000319818"/>
    </source>
</evidence>
<evidence type="ECO:0000256" key="5">
    <source>
        <dbReference type="ARBA" id="ARBA00022777"/>
    </source>
</evidence>
<dbReference type="InterPro" id="IPR011009">
    <property type="entry name" value="Kinase-like_dom_sf"/>
</dbReference>
<keyword evidence="4" id="KW-0547">Nucleotide-binding</keyword>
<keyword evidence="5 11" id="KW-0418">Kinase</keyword>
<proteinExistence type="predicted"/>
<name>A0A543GGU0_9PSEU</name>
<dbReference type="FunFam" id="1.10.510.10:FF:000306">
    <property type="entry name" value="Serine/threonine protein kinase"/>
    <property type="match status" value="1"/>
</dbReference>
<dbReference type="PANTHER" id="PTHR24363">
    <property type="entry name" value="SERINE/THREONINE PROTEIN KINASE"/>
    <property type="match status" value="1"/>
</dbReference>
<evidence type="ECO:0000256" key="9">
    <source>
        <dbReference type="SAM" id="MobiDB-lite"/>
    </source>
</evidence>
<dbReference type="SMART" id="SM00220">
    <property type="entry name" value="S_TKc"/>
    <property type="match status" value="1"/>
</dbReference>
<evidence type="ECO:0000259" key="10">
    <source>
        <dbReference type="PROSITE" id="PS50011"/>
    </source>
</evidence>
<dbReference type="InterPro" id="IPR031636">
    <property type="entry name" value="PknG_TPR"/>
</dbReference>
<dbReference type="PROSITE" id="PS50011">
    <property type="entry name" value="PROTEIN_KINASE_DOM"/>
    <property type="match status" value="1"/>
</dbReference>
<dbReference type="Gene3D" id="1.25.40.10">
    <property type="entry name" value="Tetratricopeptide repeat domain"/>
    <property type="match status" value="1"/>
</dbReference>
<dbReference type="InterPro" id="IPR011990">
    <property type="entry name" value="TPR-like_helical_dom_sf"/>
</dbReference>
<evidence type="ECO:0000313" key="11">
    <source>
        <dbReference type="EMBL" id="TQM45273.1"/>
    </source>
</evidence>
<accession>A0A543GGU0</accession>
<keyword evidence="3" id="KW-0808">Transferase</keyword>
<protein>
    <recommendedName>
        <fullName evidence="1">non-specific serine/threonine protein kinase</fullName>
        <ecNumber evidence="1">2.7.11.1</ecNumber>
    </recommendedName>
</protein>
<dbReference type="EC" id="2.7.11.1" evidence="1"/>
<feature type="region of interest" description="Disordered" evidence="9">
    <location>
        <begin position="78"/>
        <end position="130"/>
    </location>
</feature>
<organism evidence="11 12">
    <name type="scientific">Pseudonocardia cypriaca</name>
    <dbReference type="NCBI Taxonomy" id="882449"/>
    <lineage>
        <taxon>Bacteria</taxon>
        <taxon>Bacillati</taxon>
        <taxon>Actinomycetota</taxon>
        <taxon>Actinomycetes</taxon>
        <taxon>Pseudonocardiales</taxon>
        <taxon>Pseudonocardiaceae</taxon>
        <taxon>Pseudonocardia</taxon>
    </lineage>
</organism>
<comment type="catalytic activity">
    <reaction evidence="7">
        <text>L-threonyl-[protein] + ATP = O-phospho-L-threonyl-[protein] + ADP + H(+)</text>
        <dbReference type="Rhea" id="RHEA:46608"/>
        <dbReference type="Rhea" id="RHEA-COMP:11060"/>
        <dbReference type="Rhea" id="RHEA-COMP:11605"/>
        <dbReference type="ChEBI" id="CHEBI:15378"/>
        <dbReference type="ChEBI" id="CHEBI:30013"/>
        <dbReference type="ChEBI" id="CHEBI:30616"/>
        <dbReference type="ChEBI" id="CHEBI:61977"/>
        <dbReference type="ChEBI" id="CHEBI:456216"/>
        <dbReference type="EC" id="2.7.11.1"/>
    </reaction>
</comment>
<dbReference type="AlphaFoldDB" id="A0A543GGU0"/>
<gene>
    <name evidence="11" type="ORF">FB388_2671</name>
</gene>
<evidence type="ECO:0000256" key="8">
    <source>
        <dbReference type="ARBA" id="ARBA00048679"/>
    </source>
</evidence>
<keyword evidence="6" id="KW-0067">ATP-binding</keyword>
<dbReference type="FunFam" id="3.30.200.20:FF:000205">
    <property type="entry name" value="Serine/threonine protein kinase"/>
    <property type="match status" value="1"/>
</dbReference>
<dbReference type="SUPFAM" id="SSF56112">
    <property type="entry name" value="Protein kinase-like (PK-like)"/>
    <property type="match status" value="1"/>
</dbReference>